<dbReference type="Pfam" id="PF05225">
    <property type="entry name" value="HTH_psq"/>
    <property type="match status" value="2"/>
</dbReference>
<feature type="compositionally biased region" description="Acidic residues" evidence="7">
    <location>
        <begin position="654"/>
        <end position="668"/>
    </location>
</feature>
<dbReference type="KEGG" id="nvi:100678279"/>
<evidence type="ECO:0000259" key="8">
    <source>
        <dbReference type="PROSITE" id="PS50960"/>
    </source>
</evidence>
<feature type="compositionally biased region" description="Basic and acidic residues" evidence="7">
    <location>
        <begin position="1299"/>
        <end position="1309"/>
    </location>
</feature>
<sequence>MADCPYARCIQERKHIRRELLRWTKNMVFVVGLERVAEELMGRRRWKQYQDTLYSGTRSTDNASTATSQHHQQQLQLQLQQLAQQVQQAKPGDTAQQSIKSGLANHQQRSGSTTTNCTSAVVAGGGVSEHSPRRADETGAIITGGPENGRLAEGARENGATGASSEQNGNSEQLEDVVIATGEDLSLTAKDVTETTRVDEEDEEATAAQRIKRERLDERIRLSPLREDDGRQEPRPDHKTNDTEGTKEVKEETAERPQVTQGLLRVKKEEELQETPGPGGGGGGLLCPNRPTSTPLNNNGSSTAAELQRSASTPPKKEVIFCTPTYLLGRRASPPPEDWKPLDKCYFCLDGKLPHDEQPPLDCASDQVRSCARQSPQSDSSNSSRSAESPMSVQVDPMAASVVAAALSGTYPTLLPQWCLPPREPPHIIAAAAAAAAAAHQQENQGADQPLDLSAKPKNSQDNNISILEQQKIPLRMSAAIDPKAIFNSSCYRAKPRVTGAVSGAALTTTGGGGGGGRRTYTEDELQAALRDIQSGKLGTRRAAVLYGIPRSTLRNKVYKLAMERERDASLSAAANSTTSISTTTTSSTTTANQHQQHNNEVTVTTVTGANAASSTPTTSIASTSTSTTTTTITTPNTTRQNAASATTPLPQVDEADEKELSGAEEEKEVEKALLKPLLSLEDLVRFSSLEGSGGESLRQLLQRGQDTGAAEWSAFEHANIGPYIQKMLAAASPFNKVFIDAAGLESQDYRIPEVMRRLMCEDKKLSKEANVNGDQVQHIHQVSLQHRLPQSGQRAPMTNDDFNPAIEEEASDSGQGRPILKIPSYKPASSTTPGPSKNGAEPNAAATAFAQSFAAAAAAAANAVAGSPGLLERASPAFSGTSSPTNSLVGKGMAVNFRDVIAKSISVKFQEGQQPTGMPGQGGQSSQSMIAEPNPYKRGRYTPPQQSQQGGGQHSAHQQSQQSKNAAQQQAQQDKNQNKSGAGGKGTRPKRGKYRNYDRDSLVEAVRAVQRGEMSVHRAGSYYGVPHSTLEYKVKERHLMRPRKRDQKQPDDKAKEPTATGAAIRTTPAATPEKKPLLKPQKPFTPAAGAGGMPGPNGLKMPPFMEGMPPMAFGHPFNFWGPTPFMPSPFIPGGPNVPGILPEQYFASQRMRGLQEQQRNAIVQQQQRDSATAEQPGTSNSRGTSLIKSPREMAESLYDGTAANGSFLDNLIRSSLEPGAARSNASSQQATQQQPENMGGSKVLIDQLCRNSRRTPLPRAMQQDSSEDEAPVGYKAARPLPERPERVPTVDLSPSPSERARATDEGSDRGLASPPTPLSLSRLSGSGREDETTRDSRSSREREVQNGGGSDKSEERQDSSTKKLNHYPEIHNLYAVSTDKKSACDSKLIVDHSSQKTQQHKDNFAAAAGAAVGLASQLQRSGYNNMNSSGTAAAGNGHTRPTTPCNNQSSSERADSPQEQVSSPQPPSPAQAQLVLMEETVEQ</sequence>
<dbReference type="GO" id="GO:0006357">
    <property type="term" value="P:regulation of transcription by RNA polymerase II"/>
    <property type="evidence" value="ECO:0007669"/>
    <property type="project" value="TreeGrafter"/>
</dbReference>
<dbReference type="Gene3D" id="1.10.10.60">
    <property type="entry name" value="Homeodomain-like"/>
    <property type="match status" value="2"/>
</dbReference>
<evidence type="ECO:0000256" key="5">
    <source>
        <dbReference type="ARBA" id="ARBA00023242"/>
    </source>
</evidence>
<feature type="compositionally biased region" description="Polar residues" evidence="7">
    <location>
        <begin position="640"/>
        <end position="650"/>
    </location>
</feature>
<feature type="compositionally biased region" description="Low complexity" evidence="7">
    <location>
        <begin position="913"/>
        <end position="930"/>
    </location>
</feature>
<feature type="compositionally biased region" description="Polar residues" evidence="7">
    <location>
        <begin position="94"/>
        <end position="119"/>
    </location>
</feature>
<dbReference type="OrthoDB" id="10028342at2759"/>
<feature type="compositionally biased region" description="Low complexity" evidence="7">
    <location>
        <begin position="955"/>
        <end position="981"/>
    </location>
</feature>
<feature type="compositionally biased region" description="Polar residues" evidence="7">
    <location>
        <begin position="290"/>
        <end position="313"/>
    </location>
</feature>
<keyword evidence="4" id="KW-0804">Transcription</keyword>
<feature type="region of interest" description="Disordered" evidence="7">
    <location>
        <begin position="1257"/>
        <end position="1370"/>
    </location>
</feature>
<evidence type="ECO:0000256" key="3">
    <source>
        <dbReference type="ARBA" id="ARBA00023125"/>
    </source>
</evidence>
<dbReference type="Proteomes" id="UP000002358">
    <property type="component" value="Chromosome 5"/>
</dbReference>
<dbReference type="FunCoup" id="A0A7M7J4C7">
    <property type="interactions" value="40"/>
</dbReference>
<comment type="subcellular location">
    <subcellularLocation>
        <location evidence="1 6">Nucleus</location>
    </subcellularLocation>
</comment>
<keyword evidence="2" id="KW-0805">Transcription regulation</keyword>
<feature type="region of interest" description="Disordered" evidence="7">
    <location>
        <begin position="359"/>
        <end position="393"/>
    </location>
</feature>
<name>A0A7M7J4C7_NASVI</name>
<feature type="region of interest" description="Disordered" evidence="7">
    <location>
        <begin position="439"/>
        <end position="460"/>
    </location>
</feature>
<dbReference type="PANTHER" id="PTHR21545">
    <property type="entry name" value="TRANSCRIPTION FACTOR MLR1/2"/>
    <property type="match status" value="1"/>
</dbReference>
<dbReference type="GO" id="GO:0003677">
    <property type="term" value="F:DNA binding"/>
    <property type="evidence" value="ECO:0007669"/>
    <property type="project" value="UniProtKB-UniRule"/>
</dbReference>
<keyword evidence="3 6" id="KW-0238">DNA-binding</keyword>
<feature type="DNA-binding region" description="H-T-H motif" evidence="6">
    <location>
        <begin position="540"/>
        <end position="560"/>
    </location>
</feature>
<accession>A0A7M7J4C7</accession>
<feature type="compositionally biased region" description="Low complexity" evidence="7">
    <location>
        <begin position="1156"/>
        <end position="1168"/>
    </location>
</feature>
<dbReference type="FunFam" id="1.10.10.60:FF:000019">
    <property type="entry name" value="Ligand-dependent corepressor isoform 1"/>
    <property type="match status" value="1"/>
</dbReference>
<feature type="compositionally biased region" description="Polar residues" evidence="7">
    <location>
        <begin position="1169"/>
        <end position="1188"/>
    </location>
</feature>
<evidence type="ECO:0000313" key="10">
    <source>
        <dbReference type="Proteomes" id="UP000002358"/>
    </source>
</evidence>
<feature type="DNA-binding region" description="H-T-H motif" evidence="6">
    <location>
        <begin position="1017"/>
        <end position="1037"/>
    </location>
</feature>
<dbReference type="PANTHER" id="PTHR21545:SF13">
    <property type="entry name" value="ECDYSONE-INDUCED PROTEIN 93F, ISOFORM C"/>
    <property type="match status" value="1"/>
</dbReference>
<feature type="compositionally biased region" description="Low complexity" evidence="7">
    <location>
        <begin position="602"/>
        <end position="639"/>
    </location>
</feature>
<feature type="region of interest" description="Disordered" evidence="7">
    <location>
        <begin position="188"/>
        <end position="316"/>
    </location>
</feature>
<feature type="region of interest" description="Disordered" evidence="7">
    <location>
        <begin position="787"/>
        <end position="844"/>
    </location>
</feature>
<feature type="compositionally biased region" description="Low complexity" evidence="7">
    <location>
        <begin position="1079"/>
        <end position="1089"/>
    </location>
</feature>
<feature type="compositionally biased region" description="Basic and acidic residues" evidence="7">
    <location>
        <begin position="1048"/>
        <end position="1057"/>
    </location>
</feature>
<dbReference type="GO" id="GO:0005634">
    <property type="term" value="C:nucleus"/>
    <property type="evidence" value="ECO:0007669"/>
    <property type="project" value="UniProtKB-SubCell"/>
</dbReference>
<feature type="compositionally biased region" description="Basic and acidic residues" evidence="7">
    <location>
        <begin position="214"/>
        <end position="255"/>
    </location>
</feature>
<protein>
    <recommendedName>
        <fullName evidence="8">HTH psq-type domain-containing protein</fullName>
    </recommendedName>
</protein>
<dbReference type="RefSeq" id="XP_016841208.1">
    <property type="nucleotide sequence ID" value="XM_016985719.3"/>
</dbReference>
<dbReference type="SMR" id="A0A7M7J4C7"/>
<dbReference type="SUPFAM" id="SSF46689">
    <property type="entry name" value="Homeodomain-like"/>
    <property type="match status" value="2"/>
</dbReference>
<evidence type="ECO:0000256" key="1">
    <source>
        <dbReference type="ARBA" id="ARBA00004123"/>
    </source>
</evidence>
<feature type="domain" description="HTH psq-type" evidence="8">
    <location>
        <begin position="512"/>
        <end position="564"/>
    </location>
</feature>
<feature type="region of interest" description="Disordered" evidence="7">
    <location>
        <begin position="1034"/>
        <end position="1095"/>
    </location>
</feature>
<feature type="region of interest" description="Disordered" evidence="7">
    <location>
        <begin position="1220"/>
        <end position="1241"/>
    </location>
</feature>
<reference evidence="9" key="1">
    <citation type="submission" date="2021-01" db="UniProtKB">
        <authorList>
            <consortium name="EnsemblMetazoa"/>
        </authorList>
    </citation>
    <scope>IDENTIFICATION</scope>
</reference>
<dbReference type="GeneID" id="100678279"/>
<feature type="compositionally biased region" description="Polar residues" evidence="7">
    <location>
        <begin position="161"/>
        <end position="172"/>
    </location>
</feature>
<organism evidence="9 10">
    <name type="scientific">Nasonia vitripennis</name>
    <name type="common">Parasitic wasp</name>
    <dbReference type="NCBI Taxonomy" id="7425"/>
    <lineage>
        <taxon>Eukaryota</taxon>
        <taxon>Metazoa</taxon>
        <taxon>Ecdysozoa</taxon>
        <taxon>Arthropoda</taxon>
        <taxon>Hexapoda</taxon>
        <taxon>Insecta</taxon>
        <taxon>Pterygota</taxon>
        <taxon>Neoptera</taxon>
        <taxon>Endopterygota</taxon>
        <taxon>Hymenoptera</taxon>
        <taxon>Apocrita</taxon>
        <taxon>Proctotrupomorpha</taxon>
        <taxon>Chalcidoidea</taxon>
        <taxon>Pteromalidae</taxon>
        <taxon>Pteromalinae</taxon>
        <taxon>Nasonia</taxon>
    </lineage>
</organism>
<feature type="compositionally biased region" description="Polar residues" evidence="7">
    <location>
        <begin position="1440"/>
        <end position="1452"/>
    </location>
</feature>
<evidence type="ECO:0000256" key="7">
    <source>
        <dbReference type="SAM" id="MobiDB-lite"/>
    </source>
</evidence>
<evidence type="ECO:0000256" key="6">
    <source>
        <dbReference type="PROSITE-ProRule" id="PRU00320"/>
    </source>
</evidence>
<feature type="compositionally biased region" description="Low complexity" evidence="7">
    <location>
        <begin position="570"/>
        <end position="592"/>
    </location>
</feature>
<feature type="compositionally biased region" description="Basic and acidic residues" evidence="7">
    <location>
        <begin position="1352"/>
        <end position="1370"/>
    </location>
</feature>
<feature type="region of interest" description="Disordered" evidence="7">
    <location>
        <begin position="911"/>
        <end position="1000"/>
    </location>
</feature>
<feature type="region of interest" description="Disordered" evidence="7">
    <location>
        <begin position="570"/>
        <end position="668"/>
    </location>
</feature>
<keyword evidence="5 6" id="KW-0539">Nucleus</keyword>
<feature type="compositionally biased region" description="Low complexity" evidence="7">
    <location>
        <begin position="1311"/>
        <end position="1327"/>
    </location>
</feature>
<evidence type="ECO:0000313" key="9">
    <source>
        <dbReference type="EnsemblMetazoa" id="XP_016841208"/>
    </source>
</evidence>
<feature type="region of interest" description="Disordered" evidence="7">
    <location>
        <begin position="86"/>
        <end position="172"/>
    </location>
</feature>
<feature type="compositionally biased region" description="Low complexity" evidence="7">
    <location>
        <begin position="1221"/>
        <end position="1235"/>
    </location>
</feature>
<dbReference type="CTD" id="44936"/>
<feature type="domain" description="HTH psq-type" evidence="8">
    <location>
        <begin position="989"/>
        <end position="1041"/>
    </location>
</feature>
<keyword evidence="10" id="KW-1185">Reference proteome</keyword>
<dbReference type="EnsemblMetazoa" id="XM_016985719">
    <property type="protein sequence ID" value="XP_016841208"/>
    <property type="gene ID" value="LOC100678279"/>
</dbReference>
<proteinExistence type="predicted"/>
<evidence type="ECO:0000256" key="4">
    <source>
        <dbReference type="ARBA" id="ARBA00023163"/>
    </source>
</evidence>
<feature type="compositionally biased region" description="Polar residues" evidence="7">
    <location>
        <begin position="1422"/>
        <end position="1432"/>
    </location>
</feature>
<dbReference type="InParanoid" id="A0A7M7J4C7"/>
<feature type="compositionally biased region" description="Basic and acidic residues" evidence="7">
    <location>
        <begin position="1328"/>
        <end position="1345"/>
    </location>
</feature>
<evidence type="ECO:0000256" key="2">
    <source>
        <dbReference type="ARBA" id="ARBA00023015"/>
    </source>
</evidence>
<feature type="region of interest" description="Disordered" evidence="7">
    <location>
        <begin position="1153"/>
        <end position="1190"/>
    </location>
</feature>
<feature type="compositionally biased region" description="Low complexity" evidence="7">
    <location>
        <begin position="375"/>
        <end position="392"/>
    </location>
</feature>
<dbReference type="InterPro" id="IPR009057">
    <property type="entry name" value="Homeodomain-like_sf"/>
</dbReference>
<dbReference type="InterPro" id="IPR007889">
    <property type="entry name" value="HTH_Psq"/>
</dbReference>
<dbReference type="PROSITE" id="PS50960">
    <property type="entry name" value="HTH_PSQ"/>
    <property type="match status" value="2"/>
</dbReference>
<feature type="region of interest" description="Disordered" evidence="7">
    <location>
        <begin position="1422"/>
        <end position="1484"/>
    </location>
</feature>